<evidence type="ECO:0000313" key="9">
    <source>
        <dbReference type="Proteomes" id="UP001165405"/>
    </source>
</evidence>
<evidence type="ECO:0000256" key="6">
    <source>
        <dbReference type="ARBA" id="ARBA00023136"/>
    </source>
</evidence>
<dbReference type="GO" id="GO:0009055">
    <property type="term" value="F:electron transfer activity"/>
    <property type="evidence" value="ECO:0007669"/>
    <property type="project" value="TreeGrafter"/>
</dbReference>
<comment type="subcellular location">
    <subcellularLocation>
        <location evidence="1">Cell membrane</location>
        <topology evidence="1">Multi-pass membrane protein</topology>
    </subcellularLocation>
</comment>
<feature type="transmembrane region" description="Helical" evidence="7">
    <location>
        <begin position="6"/>
        <end position="32"/>
    </location>
</feature>
<dbReference type="RefSeq" id="WP_236091291.1">
    <property type="nucleotide sequence ID" value="NZ_JAKGSG010000063.1"/>
</dbReference>
<evidence type="ECO:0000256" key="4">
    <source>
        <dbReference type="ARBA" id="ARBA00022692"/>
    </source>
</evidence>
<organism evidence="8 9">
    <name type="scientific">Antribacter soli</name>
    <dbReference type="NCBI Taxonomy" id="2910976"/>
    <lineage>
        <taxon>Bacteria</taxon>
        <taxon>Bacillati</taxon>
        <taxon>Actinomycetota</taxon>
        <taxon>Actinomycetes</taxon>
        <taxon>Micrococcales</taxon>
        <taxon>Promicromonosporaceae</taxon>
        <taxon>Antribacter</taxon>
    </lineage>
</organism>
<dbReference type="PANTHER" id="PTHR43141:SF4">
    <property type="entry name" value="CYTOCHROME BD2 SUBUNIT II"/>
    <property type="match status" value="1"/>
</dbReference>
<evidence type="ECO:0000313" key="8">
    <source>
        <dbReference type="EMBL" id="MCF4123539.1"/>
    </source>
</evidence>
<feature type="transmembrane region" description="Helical" evidence="7">
    <location>
        <begin position="174"/>
        <end position="196"/>
    </location>
</feature>
<evidence type="ECO:0000256" key="2">
    <source>
        <dbReference type="ARBA" id="ARBA00007543"/>
    </source>
</evidence>
<evidence type="ECO:0000256" key="1">
    <source>
        <dbReference type="ARBA" id="ARBA00004651"/>
    </source>
</evidence>
<proteinExistence type="inferred from homology"/>
<feature type="transmembrane region" description="Helical" evidence="7">
    <location>
        <begin position="208"/>
        <end position="231"/>
    </location>
</feature>
<keyword evidence="4 7" id="KW-0812">Transmembrane</keyword>
<dbReference type="PANTHER" id="PTHR43141">
    <property type="entry name" value="CYTOCHROME BD2 SUBUNIT II"/>
    <property type="match status" value="1"/>
</dbReference>
<dbReference type="EMBL" id="JAKGSG010000063">
    <property type="protein sequence ID" value="MCF4123539.1"/>
    <property type="molecule type" value="Genomic_DNA"/>
</dbReference>
<evidence type="ECO:0000256" key="7">
    <source>
        <dbReference type="SAM" id="Phobius"/>
    </source>
</evidence>
<feature type="transmembrane region" description="Helical" evidence="7">
    <location>
        <begin position="114"/>
        <end position="135"/>
    </location>
</feature>
<sequence length="243" mass="25233">MSAPAWGVLLTALLVGWVVLDGAVQGVGASLLRPGRTAEERRLLLAAVGPLLLPGEVWLIAAAGVLLGAFPHAESELAAAGYPAVVALVASWAVRDAGFWLRSRRTSVAWRRRWDRAIVVSSTLLSASFGALLGVAWGNAVAAVVLAVVAVVLAGVHGRAVAARRLGMTARLPLWLTSGAVAAPVVATMAVAWPHLMDGAVSQEALRGLGIMILAALPALLLAQGAAWWMVARRLGPKDVVFF</sequence>
<dbReference type="GO" id="GO:0016682">
    <property type="term" value="F:oxidoreductase activity, acting on diphenols and related substances as donors, oxygen as acceptor"/>
    <property type="evidence" value="ECO:0007669"/>
    <property type="project" value="TreeGrafter"/>
</dbReference>
<comment type="caution">
    <text evidence="8">The sequence shown here is derived from an EMBL/GenBank/DDBJ whole genome shotgun (WGS) entry which is preliminary data.</text>
</comment>
<dbReference type="GO" id="GO:0005886">
    <property type="term" value="C:plasma membrane"/>
    <property type="evidence" value="ECO:0007669"/>
    <property type="project" value="UniProtKB-SubCell"/>
</dbReference>
<reference evidence="8" key="1">
    <citation type="submission" date="2022-01" db="EMBL/GenBank/DDBJ databases">
        <title>Antribacter sp. nov., isolated from Guizhou of China.</title>
        <authorList>
            <person name="Chengliang C."/>
            <person name="Ya Z."/>
        </authorList>
    </citation>
    <scope>NUCLEOTIDE SEQUENCE</scope>
    <source>
        <strain evidence="8">KLBMP 9083</strain>
    </source>
</reference>
<feature type="transmembrane region" description="Helical" evidence="7">
    <location>
        <begin position="141"/>
        <end position="162"/>
    </location>
</feature>
<accession>A0AA41UDY0</accession>
<dbReference type="Proteomes" id="UP001165405">
    <property type="component" value="Unassembled WGS sequence"/>
</dbReference>
<protein>
    <submittedName>
        <fullName evidence="8">Cytochrome d ubiquinol oxidase subunit II</fullName>
    </submittedName>
</protein>
<dbReference type="AlphaFoldDB" id="A0AA41UDY0"/>
<keyword evidence="6 7" id="KW-0472">Membrane</keyword>
<dbReference type="GO" id="GO:0070069">
    <property type="term" value="C:cytochrome complex"/>
    <property type="evidence" value="ECO:0007669"/>
    <property type="project" value="TreeGrafter"/>
</dbReference>
<comment type="similarity">
    <text evidence="2">Belongs to the cytochrome ubiquinol oxidase subunit 2 family.</text>
</comment>
<feature type="transmembrane region" description="Helical" evidence="7">
    <location>
        <begin position="77"/>
        <end position="94"/>
    </location>
</feature>
<gene>
    <name evidence="8" type="ORF">L1785_21455</name>
</gene>
<dbReference type="InterPro" id="IPR003317">
    <property type="entry name" value="Cyt-d_oxidase_su2"/>
</dbReference>
<evidence type="ECO:0000256" key="5">
    <source>
        <dbReference type="ARBA" id="ARBA00022989"/>
    </source>
</evidence>
<dbReference type="GO" id="GO:0019646">
    <property type="term" value="P:aerobic electron transport chain"/>
    <property type="evidence" value="ECO:0007669"/>
    <property type="project" value="TreeGrafter"/>
</dbReference>
<keyword evidence="9" id="KW-1185">Reference proteome</keyword>
<name>A0AA41UDY0_9MICO</name>
<keyword evidence="5 7" id="KW-1133">Transmembrane helix</keyword>
<feature type="transmembrane region" description="Helical" evidence="7">
    <location>
        <begin position="44"/>
        <end position="71"/>
    </location>
</feature>
<keyword evidence="3" id="KW-1003">Cell membrane</keyword>
<dbReference type="Pfam" id="PF02322">
    <property type="entry name" value="Cyt_bd_oxida_II"/>
    <property type="match status" value="1"/>
</dbReference>
<evidence type="ECO:0000256" key="3">
    <source>
        <dbReference type="ARBA" id="ARBA00022475"/>
    </source>
</evidence>